<dbReference type="EMBL" id="JAVREL010000003">
    <property type="protein sequence ID" value="MDT0342364.1"/>
    <property type="molecule type" value="Genomic_DNA"/>
</dbReference>
<organism evidence="1 2">
    <name type="scientific">Streptomyces litchfieldiae</name>
    <dbReference type="NCBI Taxonomy" id="3075543"/>
    <lineage>
        <taxon>Bacteria</taxon>
        <taxon>Bacillati</taxon>
        <taxon>Actinomycetota</taxon>
        <taxon>Actinomycetes</taxon>
        <taxon>Kitasatosporales</taxon>
        <taxon>Streptomycetaceae</taxon>
        <taxon>Streptomyces</taxon>
    </lineage>
</organism>
<protein>
    <submittedName>
        <fullName evidence="1">Uncharacterized protein</fullName>
    </submittedName>
</protein>
<dbReference type="RefSeq" id="WP_311703498.1">
    <property type="nucleotide sequence ID" value="NZ_JAVREL010000003.1"/>
</dbReference>
<accession>A0ABU2ML83</accession>
<proteinExistence type="predicted"/>
<comment type="caution">
    <text evidence="1">The sequence shown here is derived from an EMBL/GenBank/DDBJ whole genome shotgun (WGS) entry which is preliminary data.</text>
</comment>
<reference evidence="2" key="1">
    <citation type="submission" date="2023-07" db="EMBL/GenBank/DDBJ databases">
        <title>30 novel species of actinomycetes from the DSMZ collection.</title>
        <authorList>
            <person name="Nouioui I."/>
        </authorList>
    </citation>
    <scope>NUCLEOTIDE SEQUENCE [LARGE SCALE GENOMIC DNA]</scope>
    <source>
        <strain evidence="2">DSM 44938</strain>
    </source>
</reference>
<evidence type="ECO:0000313" key="1">
    <source>
        <dbReference type="EMBL" id="MDT0342364.1"/>
    </source>
</evidence>
<sequence>MPIAIAVTSADLVLPPTDQHTPSAHVLTAPERQDFPTALAEISELLTRHGYAIVLYPTTTPRPYVQRLHAVRAMLESDRIALLPSALPPLGTAVLVRQLRQLSACDFSPGVLGASARLLAHYIYAGALLASGARLHRVPVSLPAGNGTRHPGGQCAVLAGPTPQLVRADGDVALAGPQFSTALTYAPGTLGSEWVTGRLARQWQVQGLHPVPMPAESTTWWATAKLVEFAAAIPDVSLLYQMVSQMRQEACHWCGLTLIGDRCAFCSAPVVPLERRPRAIGTARRRALAPGAG</sequence>
<keyword evidence="2" id="KW-1185">Reference proteome</keyword>
<dbReference type="Proteomes" id="UP001183246">
    <property type="component" value="Unassembled WGS sequence"/>
</dbReference>
<evidence type="ECO:0000313" key="2">
    <source>
        <dbReference type="Proteomes" id="UP001183246"/>
    </source>
</evidence>
<name>A0ABU2ML83_9ACTN</name>
<gene>
    <name evidence="1" type="ORF">RM590_06950</name>
</gene>